<evidence type="ECO:0000259" key="1">
    <source>
        <dbReference type="Pfam" id="PF13577"/>
    </source>
</evidence>
<reference evidence="2" key="1">
    <citation type="submission" date="2022-06" db="EMBL/GenBank/DDBJ databases">
        <authorList>
            <person name="Lu C.-H."/>
        </authorList>
    </citation>
    <scope>NUCLEOTIDE SEQUENCE</scope>
    <source>
        <strain evidence="2">21MJYT02-11</strain>
    </source>
</reference>
<dbReference type="RefSeq" id="WP_252676965.1">
    <property type="nucleotide sequence ID" value="NZ_JAMXHT010000002.1"/>
</dbReference>
<reference evidence="2" key="2">
    <citation type="journal article" date="2023" name="Front. Microbiol.">
        <title>Ralstonia chuxiongensis sp. nov., Ralstonia mojiangensis sp. nov., and Ralstonia soli sp. nov., isolated from tobacco fields, are three novel species in the family Burkholderiaceae.</title>
        <authorList>
            <person name="Lu C.H."/>
            <person name="Zhang Y.Y."/>
            <person name="Jiang N."/>
            <person name="Chen W."/>
            <person name="Shao X."/>
            <person name="Zhao Z.M."/>
            <person name="Lu W.L."/>
            <person name="Hu X."/>
            <person name="Xi Y.X."/>
            <person name="Zou S.Y."/>
            <person name="Wei Q.J."/>
            <person name="Lin Z.L."/>
            <person name="Gong L."/>
            <person name="Gai X.T."/>
            <person name="Zhang L.Q."/>
            <person name="Li J.Y."/>
            <person name="Jin Y."/>
            <person name="Xia Z.Y."/>
        </authorList>
    </citation>
    <scope>NUCLEOTIDE SEQUENCE</scope>
    <source>
        <strain evidence="2">21MJYT02-11</strain>
    </source>
</reference>
<dbReference type="Proteomes" id="UP001162811">
    <property type="component" value="Unassembled WGS sequence"/>
</dbReference>
<evidence type="ECO:0000313" key="2">
    <source>
        <dbReference type="EMBL" id="MCO5397347.1"/>
    </source>
</evidence>
<proteinExistence type="predicted"/>
<feature type="domain" description="SnoaL-like" evidence="1">
    <location>
        <begin position="19"/>
        <end position="157"/>
    </location>
</feature>
<dbReference type="InterPro" id="IPR037401">
    <property type="entry name" value="SnoaL-like"/>
</dbReference>
<name>A0ABT1AGK9_9RALS</name>
<evidence type="ECO:0000313" key="3">
    <source>
        <dbReference type="Proteomes" id="UP001162811"/>
    </source>
</evidence>
<dbReference type="Pfam" id="PF13577">
    <property type="entry name" value="SnoaL_4"/>
    <property type="match status" value="1"/>
</dbReference>
<dbReference type="InterPro" id="IPR032710">
    <property type="entry name" value="NTF2-like_dom_sf"/>
</dbReference>
<accession>A0ABT1AGK9</accession>
<sequence length="183" mass="19666">MDATDPTSRLLALEAQVRALGDQLAIHRLIASYGPLVDSAVDAARSHEAAALWTEDGIYDLGPDLVAQGRAAIAALFMHDVHQQLIRDGSAHVMGLPLVELDGDRALVLSYSRVYRHTAEGFTVWRVSANRWELVREPSAVPPDGSANVPGWRIARRVNRLLDGSAEAQALLRPSASSANGTG</sequence>
<keyword evidence="3" id="KW-1185">Reference proteome</keyword>
<gene>
    <name evidence="2" type="ORF">NG900_03945</name>
</gene>
<dbReference type="SUPFAM" id="SSF54427">
    <property type="entry name" value="NTF2-like"/>
    <property type="match status" value="1"/>
</dbReference>
<comment type="caution">
    <text evidence="2">The sequence shown here is derived from an EMBL/GenBank/DDBJ whole genome shotgun (WGS) entry which is preliminary data.</text>
</comment>
<organism evidence="2 3">
    <name type="scientific">Ralstonia soli</name>
    <dbReference type="NCBI Taxonomy" id="2953896"/>
    <lineage>
        <taxon>Bacteria</taxon>
        <taxon>Pseudomonadati</taxon>
        <taxon>Pseudomonadota</taxon>
        <taxon>Betaproteobacteria</taxon>
        <taxon>Burkholderiales</taxon>
        <taxon>Burkholderiaceae</taxon>
        <taxon>Ralstonia</taxon>
    </lineage>
</organism>
<protein>
    <submittedName>
        <fullName evidence="2">Nuclear transport factor 2 family protein</fullName>
    </submittedName>
</protein>
<dbReference type="Gene3D" id="3.10.450.50">
    <property type="match status" value="1"/>
</dbReference>
<dbReference type="EMBL" id="JAMXHT010000002">
    <property type="protein sequence ID" value="MCO5397347.1"/>
    <property type="molecule type" value="Genomic_DNA"/>
</dbReference>